<gene>
    <name evidence="6" type="ORF">RF679_15980</name>
</gene>
<dbReference type="PANTHER" id="PTHR30118">
    <property type="entry name" value="HTH-TYPE TRANSCRIPTIONAL REGULATOR LEUO-RELATED"/>
    <property type="match status" value="1"/>
</dbReference>
<dbReference type="InterPro" id="IPR036388">
    <property type="entry name" value="WH-like_DNA-bd_sf"/>
</dbReference>
<evidence type="ECO:0000256" key="1">
    <source>
        <dbReference type="ARBA" id="ARBA00009437"/>
    </source>
</evidence>
<dbReference type="Proteomes" id="UP001181355">
    <property type="component" value="Chromosome"/>
</dbReference>
<dbReference type="PANTHER" id="PTHR30118:SF15">
    <property type="entry name" value="TRANSCRIPTIONAL REGULATORY PROTEIN"/>
    <property type="match status" value="1"/>
</dbReference>
<dbReference type="CDD" id="cd08417">
    <property type="entry name" value="PBP2_Nitroaromatics_like"/>
    <property type="match status" value="1"/>
</dbReference>
<dbReference type="InterPro" id="IPR005119">
    <property type="entry name" value="LysR_subst-bd"/>
</dbReference>
<evidence type="ECO:0000256" key="4">
    <source>
        <dbReference type="ARBA" id="ARBA00023163"/>
    </source>
</evidence>
<reference evidence="6" key="1">
    <citation type="submission" date="2023-09" db="EMBL/GenBank/DDBJ databases">
        <title>Undibacterium sp. 20NA77.5 isolated from freshwater.</title>
        <authorList>
            <person name="Le V."/>
            <person name="Ko S.-R."/>
            <person name="Ahn C.-Y."/>
            <person name="Oh H.-M."/>
        </authorList>
    </citation>
    <scope>NUCLEOTIDE SEQUENCE</scope>
    <source>
        <strain evidence="6">20NA77.5</strain>
    </source>
</reference>
<evidence type="ECO:0000259" key="5">
    <source>
        <dbReference type="PROSITE" id="PS50931"/>
    </source>
</evidence>
<organism evidence="6 7">
    <name type="scientific">Undibacterium cyanobacteriorum</name>
    <dbReference type="NCBI Taxonomy" id="3073561"/>
    <lineage>
        <taxon>Bacteria</taxon>
        <taxon>Pseudomonadati</taxon>
        <taxon>Pseudomonadota</taxon>
        <taxon>Betaproteobacteria</taxon>
        <taxon>Burkholderiales</taxon>
        <taxon>Oxalobacteraceae</taxon>
        <taxon>Undibacterium</taxon>
    </lineage>
</organism>
<sequence length="308" mass="34973">MHISRTDLNLFVVLDAIYTQGSITRASQVLNLSQPALSHALARLRAMFNDPLFVRQGSVMAPTPFTRSIIMQVRQGLQLFEASLQTEQNFDASQTQRGFNLGLRDVFEATLLPQLMQRIAAQAPGITIASVRVERAEIETELSSGNLDMVLDVPMPISSNALIRQQRVTRDRLIVLSRQEHPAFYRKKSKALDLDTYLAQTHVLVSSRRKGLGLEDMELNREGLRRQIALRCQHYFAACRVVASTDLFLTMPEHYATIANAQFNNRIDPFPLATQPIDAHLYWHANTENDPAHVWLRQQLIEVMRGEE</sequence>
<dbReference type="SUPFAM" id="SSF53850">
    <property type="entry name" value="Periplasmic binding protein-like II"/>
    <property type="match status" value="1"/>
</dbReference>
<keyword evidence="2" id="KW-0805">Transcription regulation</keyword>
<evidence type="ECO:0000313" key="7">
    <source>
        <dbReference type="Proteomes" id="UP001181355"/>
    </source>
</evidence>
<evidence type="ECO:0000256" key="2">
    <source>
        <dbReference type="ARBA" id="ARBA00023015"/>
    </source>
</evidence>
<name>A0ABY9RGP7_9BURK</name>
<dbReference type="Gene3D" id="1.10.10.10">
    <property type="entry name" value="Winged helix-like DNA-binding domain superfamily/Winged helix DNA-binding domain"/>
    <property type="match status" value="1"/>
</dbReference>
<dbReference type="Gene3D" id="3.40.190.10">
    <property type="entry name" value="Periplasmic binding protein-like II"/>
    <property type="match status" value="2"/>
</dbReference>
<keyword evidence="4" id="KW-0804">Transcription</keyword>
<dbReference type="Pfam" id="PF03466">
    <property type="entry name" value="LysR_substrate"/>
    <property type="match status" value="1"/>
</dbReference>
<accession>A0ABY9RGP7</accession>
<keyword evidence="3" id="KW-0238">DNA-binding</keyword>
<keyword evidence="7" id="KW-1185">Reference proteome</keyword>
<dbReference type="PROSITE" id="PS50931">
    <property type="entry name" value="HTH_LYSR"/>
    <property type="match status" value="1"/>
</dbReference>
<comment type="similarity">
    <text evidence="1">Belongs to the LysR transcriptional regulatory family.</text>
</comment>
<evidence type="ECO:0000256" key="3">
    <source>
        <dbReference type="ARBA" id="ARBA00023125"/>
    </source>
</evidence>
<dbReference type="InterPro" id="IPR036390">
    <property type="entry name" value="WH_DNA-bd_sf"/>
</dbReference>
<dbReference type="RefSeq" id="WP_309481624.1">
    <property type="nucleotide sequence ID" value="NZ_CP133720.1"/>
</dbReference>
<proteinExistence type="inferred from homology"/>
<dbReference type="InterPro" id="IPR000847">
    <property type="entry name" value="LysR_HTH_N"/>
</dbReference>
<dbReference type="InterPro" id="IPR037402">
    <property type="entry name" value="YidZ_PBP2"/>
</dbReference>
<dbReference type="EMBL" id="CP133720">
    <property type="protein sequence ID" value="WMW80131.1"/>
    <property type="molecule type" value="Genomic_DNA"/>
</dbReference>
<dbReference type="PRINTS" id="PR00039">
    <property type="entry name" value="HTHLYSR"/>
</dbReference>
<dbReference type="SUPFAM" id="SSF46785">
    <property type="entry name" value="Winged helix' DNA-binding domain"/>
    <property type="match status" value="1"/>
</dbReference>
<dbReference type="Pfam" id="PF00126">
    <property type="entry name" value="HTH_1"/>
    <property type="match status" value="1"/>
</dbReference>
<feature type="domain" description="HTH lysR-type" evidence="5">
    <location>
        <begin position="6"/>
        <end position="63"/>
    </location>
</feature>
<protein>
    <submittedName>
        <fullName evidence="6">LysR family transcriptional regulator</fullName>
    </submittedName>
</protein>
<evidence type="ECO:0000313" key="6">
    <source>
        <dbReference type="EMBL" id="WMW80131.1"/>
    </source>
</evidence>
<dbReference type="InterPro" id="IPR050389">
    <property type="entry name" value="LysR-type_TF"/>
</dbReference>